<dbReference type="AlphaFoldDB" id="A0AAD6XPS7"/>
<name>A0AAD6XPS7_9AGAR</name>
<gene>
    <name evidence="2" type="ORF">B0H15DRAFT_999631</name>
</gene>
<dbReference type="Proteomes" id="UP001222325">
    <property type="component" value="Unassembled WGS sequence"/>
</dbReference>
<reference evidence="2" key="1">
    <citation type="submission" date="2023-03" db="EMBL/GenBank/DDBJ databases">
        <title>Massive genome expansion in bonnet fungi (Mycena s.s.) driven by repeated elements and novel gene families across ecological guilds.</title>
        <authorList>
            <consortium name="Lawrence Berkeley National Laboratory"/>
            <person name="Harder C.B."/>
            <person name="Miyauchi S."/>
            <person name="Viragh M."/>
            <person name="Kuo A."/>
            <person name="Thoen E."/>
            <person name="Andreopoulos B."/>
            <person name="Lu D."/>
            <person name="Skrede I."/>
            <person name="Drula E."/>
            <person name="Henrissat B."/>
            <person name="Morin E."/>
            <person name="Kohler A."/>
            <person name="Barry K."/>
            <person name="LaButti K."/>
            <person name="Morin E."/>
            <person name="Salamov A."/>
            <person name="Lipzen A."/>
            <person name="Mereny Z."/>
            <person name="Hegedus B."/>
            <person name="Baldrian P."/>
            <person name="Stursova M."/>
            <person name="Weitz H."/>
            <person name="Taylor A."/>
            <person name="Grigoriev I.V."/>
            <person name="Nagy L.G."/>
            <person name="Martin F."/>
            <person name="Kauserud H."/>
        </authorList>
    </citation>
    <scope>NUCLEOTIDE SEQUENCE</scope>
    <source>
        <strain evidence="2">CBHHK173m</strain>
    </source>
</reference>
<sequence length="220" mass="24794">MSLPHMSPGRHSETRELLSSSAHAADTNQSDSIPNIINGYRLTPESMVDDVFQEARITREEILAATYNSSSNRGKLWDFIQHHRHAARILRRLGLSETKSADQVEFDGGLIITMDQIVRRLGWATRTFVAKSIAYSEAQLLSTYTWNGLAPLPEAKEAHDFYMLWVGIVAMFGVGGYANQSHRPRSHVFASEIERQAASIHQNQLYKNLTKLRSFLVPPS</sequence>
<evidence type="ECO:0000313" key="2">
    <source>
        <dbReference type="EMBL" id="KAJ7079272.1"/>
    </source>
</evidence>
<organism evidence="2 3">
    <name type="scientific">Mycena belliarum</name>
    <dbReference type="NCBI Taxonomy" id="1033014"/>
    <lineage>
        <taxon>Eukaryota</taxon>
        <taxon>Fungi</taxon>
        <taxon>Dikarya</taxon>
        <taxon>Basidiomycota</taxon>
        <taxon>Agaricomycotina</taxon>
        <taxon>Agaricomycetes</taxon>
        <taxon>Agaricomycetidae</taxon>
        <taxon>Agaricales</taxon>
        <taxon>Marasmiineae</taxon>
        <taxon>Mycenaceae</taxon>
        <taxon>Mycena</taxon>
    </lineage>
</organism>
<keyword evidence="3" id="KW-1185">Reference proteome</keyword>
<comment type="caution">
    <text evidence="2">The sequence shown here is derived from an EMBL/GenBank/DDBJ whole genome shotgun (WGS) entry which is preliminary data.</text>
</comment>
<dbReference type="EMBL" id="JARJCN010000061">
    <property type="protein sequence ID" value="KAJ7079272.1"/>
    <property type="molecule type" value="Genomic_DNA"/>
</dbReference>
<proteinExistence type="predicted"/>
<feature type="compositionally biased region" description="Polar residues" evidence="1">
    <location>
        <begin position="17"/>
        <end position="34"/>
    </location>
</feature>
<feature type="region of interest" description="Disordered" evidence="1">
    <location>
        <begin position="1"/>
        <end position="34"/>
    </location>
</feature>
<protein>
    <submittedName>
        <fullName evidence="2">Uncharacterized protein</fullName>
    </submittedName>
</protein>
<evidence type="ECO:0000313" key="3">
    <source>
        <dbReference type="Proteomes" id="UP001222325"/>
    </source>
</evidence>
<evidence type="ECO:0000256" key="1">
    <source>
        <dbReference type="SAM" id="MobiDB-lite"/>
    </source>
</evidence>
<accession>A0AAD6XPS7</accession>